<proteinExistence type="predicted"/>
<dbReference type="AlphaFoldDB" id="A0A6A0A3B8"/>
<organism evidence="1 2">
    <name type="scientific">Haematococcus lacustris</name>
    <name type="common">Green alga</name>
    <name type="synonym">Haematococcus pluvialis</name>
    <dbReference type="NCBI Taxonomy" id="44745"/>
    <lineage>
        <taxon>Eukaryota</taxon>
        <taxon>Viridiplantae</taxon>
        <taxon>Chlorophyta</taxon>
        <taxon>core chlorophytes</taxon>
        <taxon>Chlorophyceae</taxon>
        <taxon>CS clade</taxon>
        <taxon>Chlamydomonadales</taxon>
        <taxon>Haematococcaceae</taxon>
        <taxon>Haematococcus</taxon>
    </lineage>
</organism>
<comment type="caution">
    <text evidence="1">The sequence shown here is derived from an EMBL/GenBank/DDBJ whole genome shotgun (WGS) entry which is preliminary data.</text>
</comment>
<name>A0A6A0A3B8_HAELA</name>
<dbReference type="Proteomes" id="UP000485058">
    <property type="component" value="Unassembled WGS sequence"/>
</dbReference>
<evidence type="ECO:0000313" key="2">
    <source>
        <dbReference type="Proteomes" id="UP000485058"/>
    </source>
</evidence>
<reference evidence="1 2" key="1">
    <citation type="submission" date="2020-02" db="EMBL/GenBank/DDBJ databases">
        <title>Draft genome sequence of Haematococcus lacustris strain NIES-144.</title>
        <authorList>
            <person name="Morimoto D."/>
            <person name="Nakagawa S."/>
            <person name="Yoshida T."/>
            <person name="Sawayama S."/>
        </authorList>
    </citation>
    <scope>NUCLEOTIDE SEQUENCE [LARGE SCALE GENOMIC DNA]</scope>
    <source>
        <strain evidence="1 2">NIES-144</strain>
    </source>
</reference>
<dbReference type="EMBL" id="BLLF01003543">
    <property type="protein sequence ID" value="GFH27609.1"/>
    <property type="molecule type" value="Genomic_DNA"/>
</dbReference>
<evidence type="ECO:0000313" key="1">
    <source>
        <dbReference type="EMBL" id="GFH27609.1"/>
    </source>
</evidence>
<protein>
    <submittedName>
        <fullName evidence="1">Uncharacterized protein</fullName>
    </submittedName>
</protein>
<dbReference type="SUPFAM" id="SSF82171">
    <property type="entry name" value="DPP6 N-terminal domain-like"/>
    <property type="match status" value="1"/>
</dbReference>
<keyword evidence="2" id="KW-1185">Reference proteome</keyword>
<feature type="non-terminal residue" evidence="1">
    <location>
        <position position="1"/>
    </location>
</feature>
<sequence>MEFLGDMLYFIAKRSSQEYALYALNTASQGSSLLAHDVKPSGGLALFATAQKFLFISSRNSLCRVDLQSRECQVITPSVWPEGGRLFTGNDQLALHAVPIAGGINFFSCSADGKMCLLLNVQHAAVSADYRLNSRGDLLYIEQKDKELPRICCLPALLPPPEATNLQDPEP</sequence>
<accession>A0A6A0A3B8</accession>
<gene>
    <name evidence="1" type="ORF">HaLaN_25961</name>
</gene>